<dbReference type="EMBL" id="FOVR01000033">
    <property type="protein sequence ID" value="SFP21790.1"/>
    <property type="molecule type" value="Genomic_DNA"/>
</dbReference>
<dbReference type="Proteomes" id="UP000199236">
    <property type="component" value="Unassembled WGS sequence"/>
</dbReference>
<protein>
    <submittedName>
        <fullName evidence="2">Uncharacterized protein</fullName>
    </submittedName>
</protein>
<accession>A0A1I5NJF1</accession>
<name>A0A1I5NJF1_9HYPH</name>
<evidence type="ECO:0000256" key="1">
    <source>
        <dbReference type="SAM" id="MobiDB-lite"/>
    </source>
</evidence>
<dbReference type="AlphaFoldDB" id="A0A1I5NJF1"/>
<gene>
    <name evidence="2" type="ORF">SAMN04488056_1336</name>
</gene>
<reference evidence="2 3" key="1">
    <citation type="submission" date="2016-10" db="EMBL/GenBank/DDBJ databases">
        <authorList>
            <person name="de Groot N.N."/>
        </authorList>
    </citation>
    <scope>NUCLEOTIDE SEQUENCE [LARGE SCALE GENOMIC DNA]</scope>
    <source>
        <strain evidence="2 3">CGMCC 1.9157</strain>
    </source>
</reference>
<dbReference type="STRING" id="655353.SAMN04488056_1336"/>
<organism evidence="2 3">
    <name type="scientific">Cohaesibacter marisflavi</name>
    <dbReference type="NCBI Taxonomy" id="655353"/>
    <lineage>
        <taxon>Bacteria</taxon>
        <taxon>Pseudomonadati</taxon>
        <taxon>Pseudomonadota</taxon>
        <taxon>Alphaproteobacteria</taxon>
        <taxon>Hyphomicrobiales</taxon>
        <taxon>Cohaesibacteraceae</taxon>
    </lineage>
</organism>
<proteinExistence type="predicted"/>
<keyword evidence="3" id="KW-1185">Reference proteome</keyword>
<evidence type="ECO:0000313" key="2">
    <source>
        <dbReference type="EMBL" id="SFP21790.1"/>
    </source>
</evidence>
<feature type="region of interest" description="Disordered" evidence="1">
    <location>
        <begin position="48"/>
        <end position="69"/>
    </location>
</feature>
<sequence length="69" mass="8036">MISIARSKAEARLAAVQKSQKEAISEQEERAFKTRENISRLRALRLAKESEDQTRNVTKSPVRRRQKVR</sequence>
<evidence type="ECO:0000313" key="3">
    <source>
        <dbReference type="Proteomes" id="UP000199236"/>
    </source>
</evidence>